<name>A0AAV5DBB5_ELECO</name>
<keyword evidence="2" id="KW-0636">Prenylation</keyword>
<evidence type="ECO:0000259" key="5">
    <source>
        <dbReference type="PROSITE" id="PS50846"/>
    </source>
</evidence>
<feature type="region of interest" description="Disordered" evidence="4">
    <location>
        <begin position="61"/>
        <end position="121"/>
    </location>
</feature>
<dbReference type="InterPro" id="IPR044577">
    <property type="entry name" value="HIPP4/7/8/17/18/19"/>
</dbReference>
<feature type="compositionally biased region" description="Basic and acidic residues" evidence="4">
    <location>
        <begin position="224"/>
        <end position="244"/>
    </location>
</feature>
<evidence type="ECO:0000256" key="2">
    <source>
        <dbReference type="ARBA" id="ARBA00023289"/>
    </source>
</evidence>
<comment type="caution">
    <text evidence="6">The sequence shown here is derived from an EMBL/GenBank/DDBJ whole genome shotgun (WGS) entry which is preliminary data.</text>
</comment>
<evidence type="ECO:0000256" key="3">
    <source>
        <dbReference type="ARBA" id="ARBA00024045"/>
    </source>
</evidence>
<proteinExistence type="inferred from homology"/>
<reference evidence="6" key="1">
    <citation type="journal article" date="2018" name="DNA Res.">
        <title>Multiple hybrid de novo genome assembly of finger millet, an orphan allotetraploid crop.</title>
        <authorList>
            <person name="Hatakeyama M."/>
            <person name="Aluri S."/>
            <person name="Balachadran M.T."/>
            <person name="Sivarajan S.R."/>
            <person name="Patrignani A."/>
            <person name="Gruter S."/>
            <person name="Poveda L."/>
            <person name="Shimizu-Inatsugi R."/>
            <person name="Baeten J."/>
            <person name="Francoijs K.J."/>
            <person name="Nataraja K.N."/>
            <person name="Reddy Y.A.N."/>
            <person name="Phadnis S."/>
            <person name="Ravikumar R.L."/>
            <person name="Schlapbach R."/>
            <person name="Sreeman S.M."/>
            <person name="Shimizu K.K."/>
        </authorList>
    </citation>
    <scope>NUCLEOTIDE SEQUENCE</scope>
</reference>
<dbReference type="AlphaFoldDB" id="A0AAV5DBB5"/>
<dbReference type="InterPro" id="IPR036163">
    <property type="entry name" value="HMA_dom_sf"/>
</dbReference>
<dbReference type="Proteomes" id="UP001054889">
    <property type="component" value="Unassembled WGS sequence"/>
</dbReference>
<organism evidence="6 7">
    <name type="scientific">Eleusine coracana subsp. coracana</name>
    <dbReference type="NCBI Taxonomy" id="191504"/>
    <lineage>
        <taxon>Eukaryota</taxon>
        <taxon>Viridiplantae</taxon>
        <taxon>Streptophyta</taxon>
        <taxon>Embryophyta</taxon>
        <taxon>Tracheophyta</taxon>
        <taxon>Spermatophyta</taxon>
        <taxon>Magnoliopsida</taxon>
        <taxon>Liliopsida</taxon>
        <taxon>Poales</taxon>
        <taxon>Poaceae</taxon>
        <taxon>PACMAD clade</taxon>
        <taxon>Chloridoideae</taxon>
        <taxon>Cynodonteae</taxon>
        <taxon>Eleusininae</taxon>
        <taxon>Eleusine</taxon>
    </lineage>
</organism>
<evidence type="ECO:0000256" key="4">
    <source>
        <dbReference type="SAM" id="MobiDB-lite"/>
    </source>
</evidence>
<sequence length="344" mass="37559">MAKQRTKAPEDAAEAPKGAADTGTGVKEPSMASEKVAGDVVISAPVHCDGCARKLRRSLQCLEGERGKSEQHGGPERPRGGREREGGKIVERKTGRKATLLNPSPDKLPSPAEKGARVKKTDADGGIGDDITVVDTDMVIVLRINLHCDACCEEIKRRILKIEGVKEAAPLLKSSQMMVKGMVEPATLVGFIYKNTGRKAAIIRAEPLERSATREDDNNAAEKLGTEKPSDDDHGSHETHHESDAPTNGSDRVVLENNKKDDHLFRTPLPAGVVTVSPEMPLMNNFNPYYTYPPYPYAHLQHYYQYPPPYPHAYDPAPAPAMFGYPHNQPEALSEENPNACTIV</sequence>
<accession>A0AAV5DBB5</accession>
<evidence type="ECO:0000313" key="7">
    <source>
        <dbReference type="Proteomes" id="UP001054889"/>
    </source>
</evidence>
<evidence type="ECO:0000313" key="6">
    <source>
        <dbReference type="EMBL" id="GJN07713.1"/>
    </source>
</evidence>
<keyword evidence="2" id="KW-0449">Lipoprotein</keyword>
<protein>
    <recommendedName>
        <fullName evidence="5">HMA domain-containing protein</fullName>
    </recommendedName>
</protein>
<keyword evidence="7" id="KW-1185">Reference proteome</keyword>
<dbReference type="GO" id="GO:0046872">
    <property type="term" value="F:metal ion binding"/>
    <property type="evidence" value="ECO:0007669"/>
    <property type="project" value="UniProtKB-KW"/>
</dbReference>
<dbReference type="InterPro" id="IPR006121">
    <property type="entry name" value="HMA_dom"/>
</dbReference>
<dbReference type="PROSITE" id="PS50846">
    <property type="entry name" value="HMA_2"/>
    <property type="match status" value="1"/>
</dbReference>
<comment type="similarity">
    <text evidence="3">Belongs to the HIPP family.</text>
</comment>
<feature type="compositionally biased region" description="Basic and acidic residues" evidence="4">
    <location>
        <begin position="63"/>
        <end position="93"/>
    </location>
</feature>
<dbReference type="CDD" id="cd00371">
    <property type="entry name" value="HMA"/>
    <property type="match status" value="1"/>
</dbReference>
<feature type="domain" description="HMA" evidence="5">
    <location>
        <begin position="137"/>
        <end position="201"/>
    </location>
</feature>
<dbReference type="PANTHER" id="PTHR46195">
    <property type="entry name" value="HEAVY METAL-ASSOCIATED ISOPRENYLATED PLANT PROTEIN 7"/>
    <property type="match status" value="1"/>
</dbReference>
<evidence type="ECO:0000256" key="1">
    <source>
        <dbReference type="ARBA" id="ARBA00022723"/>
    </source>
</evidence>
<dbReference type="SUPFAM" id="SSF55008">
    <property type="entry name" value="HMA, heavy metal-associated domain"/>
    <property type="match status" value="1"/>
</dbReference>
<feature type="region of interest" description="Disordered" evidence="4">
    <location>
        <begin position="1"/>
        <end position="33"/>
    </location>
</feature>
<reference evidence="6" key="2">
    <citation type="submission" date="2021-12" db="EMBL/GenBank/DDBJ databases">
        <title>Resequencing data analysis of finger millet.</title>
        <authorList>
            <person name="Hatakeyama M."/>
            <person name="Aluri S."/>
            <person name="Balachadran M.T."/>
            <person name="Sivarajan S.R."/>
            <person name="Poveda L."/>
            <person name="Shimizu-Inatsugi R."/>
            <person name="Schlapbach R."/>
            <person name="Sreeman S.M."/>
            <person name="Shimizu K.K."/>
        </authorList>
    </citation>
    <scope>NUCLEOTIDE SEQUENCE</scope>
</reference>
<dbReference type="Pfam" id="PF00403">
    <property type="entry name" value="HMA"/>
    <property type="match status" value="1"/>
</dbReference>
<dbReference type="PANTHER" id="PTHR46195:SF7">
    <property type="entry name" value="OS07G0298900 PROTEIN"/>
    <property type="match status" value="1"/>
</dbReference>
<keyword evidence="1" id="KW-0479">Metal-binding</keyword>
<feature type="region of interest" description="Disordered" evidence="4">
    <location>
        <begin position="211"/>
        <end position="253"/>
    </location>
</feature>
<dbReference type="EMBL" id="BQKI01000014">
    <property type="protein sequence ID" value="GJN07713.1"/>
    <property type="molecule type" value="Genomic_DNA"/>
</dbReference>
<gene>
    <name evidence="6" type="primary">ga25567</name>
    <name evidence="6" type="ORF">PR202_ga25567</name>
</gene>
<dbReference type="Gene3D" id="3.30.70.100">
    <property type="match status" value="1"/>
</dbReference>